<dbReference type="Proteomes" id="UP000322214">
    <property type="component" value="Chromosome"/>
</dbReference>
<dbReference type="RefSeq" id="WP_075083281.1">
    <property type="nucleotide sequence ID" value="NZ_CP042912.1"/>
</dbReference>
<feature type="signal peptide" evidence="1">
    <location>
        <begin position="1"/>
        <end position="22"/>
    </location>
</feature>
<dbReference type="KEGG" id="mff:MFFC18_30840"/>
<sequence length="346" mass="38611" precursor="true">MNSYWLSLVVAVILLVTSDVTASAQTDIAPAGVSLADGVALVDVDSYEGCYELRNETARVVLGHHRGGRILVYERDGKNVLYLKDESNWDPNAKGIEKHLSAGRFDVGPEQLQVRGAELWEGVWKPEVIGSRTVKLSSEVDAASGLQVERVFRLDETTSRLTITQTVTNRGTRPVRQCFWSRTFANHGGVVIVPCDSNRSLMPNLYCMCPNGKTINFRPEDPAIRRVDDFLVIDGPPEHAKLGMDSVRGWVAYQTRQNQLFVKRFPVSNLAEYGELAGYNLSIWYPQKAFVPACEVEPIGPMKKLQPNESDSFTVDWWLLPRAFPEDGKVDPAQVEAVVERDCVVD</sequence>
<dbReference type="OrthoDB" id="184858at2"/>
<reference evidence="2 3" key="1">
    <citation type="submission" date="2019-08" db="EMBL/GenBank/DDBJ databases">
        <title>Deep-cultivation of Planctomycetes and their phenomic and genomic characterization uncovers novel biology.</title>
        <authorList>
            <person name="Wiegand S."/>
            <person name="Jogler M."/>
            <person name="Boedeker C."/>
            <person name="Pinto D."/>
            <person name="Vollmers J."/>
            <person name="Rivas-Marin E."/>
            <person name="Kohn T."/>
            <person name="Peeters S.H."/>
            <person name="Heuer A."/>
            <person name="Rast P."/>
            <person name="Oberbeckmann S."/>
            <person name="Bunk B."/>
            <person name="Jeske O."/>
            <person name="Meyerdierks A."/>
            <person name="Storesund J.E."/>
            <person name="Kallscheuer N."/>
            <person name="Luecker S."/>
            <person name="Lage O.M."/>
            <person name="Pohl T."/>
            <person name="Merkel B.J."/>
            <person name="Hornburger P."/>
            <person name="Mueller R.-W."/>
            <person name="Bruemmer F."/>
            <person name="Labrenz M."/>
            <person name="Spormann A.M."/>
            <person name="Op den Camp H."/>
            <person name="Overmann J."/>
            <person name="Amann R."/>
            <person name="Jetten M.S.M."/>
            <person name="Mascher T."/>
            <person name="Medema M.H."/>
            <person name="Devos D.P."/>
            <person name="Kaster A.-K."/>
            <person name="Ovreas L."/>
            <person name="Rohde M."/>
            <person name="Galperin M.Y."/>
            <person name="Jogler C."/>
        </authorList>
    </citation>
    <scope>NUCLEOTIDE SEQUENCE [LARGE SCALE GENOMIC DNA]</scope>
    <source>
        <strain evidence="2 3">FC18</strain>
    </source>
</reference>
<evidence type="ECO:0000256" key="1">
    <source>
        <dbReference type="SAM" id="SignalP"/>
    </source>
</evidence>
<evidence type="ECO:0000313" key="2">
    <source>
        <dbReference type="EMBL" id="QEG23188.1"/>
    </source>
</evidence>
<organism evidence="2 3">
    <name type="scientific">Mariniblastus fucicola</name>
    <dbReference type="NCBI Taxonomy" id="980251"/>
    <lineage>
        <taxon>Bacteria</taxon>
        <taxon>Pseudomonadati</taxon>
        <taxon>Planctomycetota</taxon>
        <taxon>Planctomycetia</taxon>
        <taxon>Pirellulales</taxon>
        <taxon>Pirellulaceae</taxon>
        <taxon>Mariniblastus</taxon>
    </lineage>
</organism>
<keyword evidence="1" id="KW-0732">Signal</keyword>
<evidence type="ECO:0000313" key="3">
    <source>
        <dbReference type="Proteomes" id="UP000322214"/>
    </source>
</evidence>
<gene>
    <name evidence="2" type="ORF">MFFC18_30840</name>
</gene>
<protein>
    <submittedName>
        <fullName evidence="2">Uncharacterized protein</fullName>
    </submittedName>
</protein>
<dbReference type="AlphaFoldDB" id="A0A5B9PA12"/>
<dbReference type="STRING" id="980251.GCA_001642875_00480"/>
<keyword evidence="3" id="KW-1185">Reference proteome</keyword>
<feature type="chain" id="PRO_5023068338" evidence="1">
    <location>
        <begin position="23"/>
        <end position="346"/>
    </location>
</feature>
<proteinExistence type="predicted"/>
<dbReference type="EMBL" id="CP042912">
    <property type="protein sequence ID" value="QEG23188.1"/>
    <property type="molecule type" value="Genomic_DNA"/>
</dbReference>
<name>A0A5B9PA12_9BACT</name>
<accession>A0A5B9PA12</accession>